<dbReference type="PANTHER" id="PTHR46082">
    <property type="entry name" value="ATP/GTP-BINDING PROTEIN-RELATED"/>
    <property type="match status" value="1"/>
</dbReference>
<feature type="domain" description="DUF7779" evidence="1">
    <location>
        <begin position="110"/>
        <end position="185"/>
    </location>
</feature>
<dbReference type="InterPro" id="IPR011990">
    <property type="entry name" value="TPR-like_helical_dom_sf"/>
</dbReference>
<dbReference type="Proteomes" id="UP001412239">
    <property type="component" value="Unassembled WGS sequence"/>
</dbReference>
<name>A0A292Q433_9PEZI</name>
<dbReference type="InterPro" id="IPR056681">
    <property type="entry name" value="DUF7779"/>
</dbReference>
<dbReference type="InterPro" id="IPR053137">
    <property type="entry name" value="NLR-like"/>
</dbReference>
<dbReference type="Pfam" id="PF13424">
    <property type="entry name" value="TPR_12"/>
    <property type="match status" value="2"/>
</dbReference>
<evidence type="ECO:0000259" key="1">
    <source>
        <dbReference type="Pfam" id="PF25000"/>
    </source>
</evidence>
<dbReference type="AlphaFoldDB" id="A0A292Q433"/>
<sequence length="462" mass="52806">MEPEEALVLFSKRFDNWQDLEEEEKGVVERILDSMDHLPLAVVGSAAFMAENGTSPSTYWSIFQKNDKRTKELLSEQFCDIQREVDMTESILGTYFITFDRITEQMPLMEKLLGLIAFLDRQNIPEELLTHSGVEGMDDSLKFCQAIGKLLRFSLVTEVKLEGATLYELHRLVQLSIQTYLSMEQASQGRATGLRTVSRLFPEYEYKRRSVCAAYMSHALVLTKDSTDTTAEDLVYRMGRHYFQMGSYNNAEIQARQCIVLREAGKMRDLEGVNSRVALLGAARLYQGRFKEAEVIFRKVLKDVENNSGLDHPNTSWVVNSLAVALREQARYEESEVLNRRAMEGYEKCFGFNHSNTLMASQNLARVLLVRGRYEESEVMNRRTLEGYEKCFGSNHPNTLLASQDLAQVLLVRGRCDESEAMGRRALEVFEKCLGSDHPDTLRAVDNLALVLREQGRYDESE</sequence>
<protein>
    <recommendedName>
        <fullName evidence="1">DUF7779 domain-containing protein</fullName>
    </recommendedName>
</protein>
<dbReference type="Gene3D" id="1.25.40.10">
    <property type="entry name" value="Tetratricopeptide repeat domain"/>
    <property type="match status" value="1"/>
</dbReference>
<gene>
    <name evidence="2" type="ORF">GSTUAT00002516001</name>
</gene>
<dbReference type="Pfam" id="PF13374">
    <property type="entry name" value="TPR_10"/>
    <property type="match status" value="1"/>
</dbReference>
<keyword evidence="3" id="KW-1185">Reference proteome</keyword>
<dbReference type="Pfam" id="PF25000">
    <property type="entry name" value="DUF7779"/>
    <property type="match status" value="1"/>
</dbReference>
<dbReference type="EMBL" id="LN890973">
    <property type="protein sequence ID" value="CUS13417.1"/>
    <property type="molecule type" value="Genomic_DNA"/>
</dbReference>
<organism evidence="2 3">
    <name type="scientific">Tuber aestivum</name>
    <name type="common">summer truffle</name>
    <dbReference type="NCBI Taxonomy" id="59557"/>
    <lineage>
        <taxon>Eukaryota</taxon>
        <taxon>Fungi</taxon>
        <taxon>Dikarya</taxon>
        <taxon>Ascomycota</taxon>
        <taxon>Pezizomycotina</taxon>
        <taxon>Pezizomycetes</taxon>
        <taxon>Pezizales</taxon>
        <taxon>Tuberaceae</taxon>
        <taxon>Tuber</taxon>
    </lineage>
</organism>
<dbReference type="PANTHER" id="PTHR46082:SF6">
    <property type="entry name" value="AAA+ ATPASE DOMAIN-CONTAINING PROTEIN-RELATED"/>
    <property type="match status" value="1"/>
</dbReference>
<evidence type="ECO:0000313" key="3">
    <source>
        <dbReference type="Proteomes" id="UP001412239"/>
    </source>
</evidence>
<dbReference type="SUPFAM" id="SSF48452">
    <property type="entry name" value="TPR-like"/>
    <property type="match status" value="2"/>
</dbReference>
<reference evidence="2" key="1">
    <citation type="submission" date="2015-10" db="EMBL/GenBank/DDBJ databases">
        <authorList>
            <person name="Regsiter A."/>
            <person name="william w."/>
        </authorList>
    </citation>
    <scope>NUCLEOTIDE SEQUENCE</scope>
    <source>
        <strain evidence="2">Montdore</strain>
    </source>
</reference>
<proteinExistence type="predicted"/>
<evidence type="ECO:0000313" key="2">
    <source>
        <dbReference type="EMBL" id="CUS13417.1"/>
    </source>
</evidence>
<accession>A0A292Q433</accession>